<keyword evidence="4" id="KW-1185">Reference proteome</keyword>
<feature type="domain" description="PhoD-like phosphatase metallophosphatase" evidence="1">
    <location>
        <begin position="181"/>
        <end position="547"/>
    </location>
</feature>
<organism evidence="3 4">
    <name type="scientific">Corynebacterium breve</name>
    <dbReference type="NCBI Taxonomy" id="3049799"/>
    <lineage>
        <taxon>Bacteria</taxon>
        <taxon>Bacillati</taxon>
        <taxon>Actinomycetota</taxon>
        <taxon>Actinomycetes</taxon>
        <taxon>Mycobacteriales</taxon>
        <taxon>Corynebacteriaceae</taxon>
        <taxon>Corynebacterium</taxon>
    </lineage>
</organism>
<dbReference type="RefSeq" id="WP_284824054.1">
    <property type="nucleotide sequence ID" value="NZ_CP126969.1"/>
</dbReference>
<dbReference type="SUPFAM" id="SSF56300">
    <property type="entry name" value="Metallo-dependent phosphatases"/>
    <property type="match status" value="1"/>
</dbReference>
<gene>
    <name evidence="3" type="ORF">QP027_08520</name>
</gene>
<evidence type="ECO:0000259" key="1">
    <source>
        <dbReference type="Pfam" id="PF09423"/>
    </source>
</evidence>
<dbReference type="CDD" id="cd07389">
    <property type="entry name" value="MPP_PhoD"/>
    <property type="match status" value="1"/>
</dbReference>
<dbReference type="PROSITE" id="PS51318">
    <property type="entry name" value="TAT"/>
    <property type="match status" value="1"/>
</dbReference>
<dbReference type="InterPro" id="IPR032093">
    <property type="entry name" value="PhoD_N"/>
</dbReference>
<dbReference type="Gene3D" id="2.60.40.380">
    <property type="entry name" value="Purple acid phosphatase-like, N-terminal"/>
    <property type="match status" value="1"/>
</dbReference>
<sequence length="576" mass="63029">MTTPRGSSHRTNIPRRSFIAGTSVAAAAVAAQSVPAGAQSSTSSLSSASPAMSSSPHALPGFEAPAMATFMHGVASGDPIPDSVVLWTRVTPQEDAVPGSGLGSDVQVLWEVAVDEGFTTIVRSGEVIASAAHDHTVHVDPHGLEPGTIYYYRFHALGATSPVGRTKTAPDFNADLGQLSLAVASCANWECGYFSAYRDMAERARRDEIDAVVFLGDYIYEYEQGGYVGKTGASRDHWPAWEIVSLQDYRTRHGRYKTDPYLQQAHASAPWVVVWDDHETANNSWRDGAENHTEGVEGRWVGRRQAALQAYFEWLPVRATSPSEGGHIYRTLRFGTLAELTMLDLRTYRDAETTVFNFADPNRTMLGAEQTEWVAGQIATSSTTWNVLGNSVMMAPLKVLTLPETSSEASTANEAIGWISERTTGIAVNSDQWDGYAHDREQLLGRLKEHGSTLLCLTGDIHSEWANEIYSGDQVIGCELVGTSISAPNVDEIVTDKLGAYHPENNAISLLVEEVVRDQNPWVHHLDFDAHGYAVARIRQEEVDMEFYRVSDVEVDNAPVLLAETKTWRVGAGFVR</sequence>
<protein>
    <submittedName>
        <fullName evidence="3">Alkaline phosphatase D family protein</fullName>
    </submittedName>
</protein>
<dbReference type="InterPro" id="IPR052900">
    <property type="entry name" value="Phospholipid_Metab_Enz"/>
</dbReference>
<evidence type="ECO:0000313" key="4">
    <source>
        <dbReference type="Proteomes" id="UP001225598"/>
    </source>
</evidence>
<dbReference type="InterPro" id="IPR018946">
    <property type="entry name" value="PhoD-like_MPP"/>
</dbReference>
<dbReference type="PANTHER" id="PTHR43606:SF2">
    <property type="entry name" value="ALKALINE PHOSPHATASE FAMILY PROTEIN (AFU_ORTHOLOGUE AFUA_5G03860)"/>
    <property type="match status" value="1"/>
</dbReference>
<dbReference type="Proteomes" id="UP001225598">
    <property type="component" value="Chromosome"/>
</dbReference>
<dbReference type="InterPro" id="IPR029052">
    <property type="entry name" value="Metallo-depent_PP-like"/>
</dbReference>
<feature type="domain" description="Phospholipase D N-terminal" evidence="2">
    <location>
        <begin position="72"/>
        <end position="168"/>
    </location>
</feature>
<reference evidence="3 4" key="1">
    <citation type="submission" date="2023-05" db="EMBL/GenBank/DDBJ databases">
        <title>Corynebacterium suedekumii sp. nov. and Corynebacterium breve sp. nov. isolated from raw cow's milk.</title>
        <authorList>
            <person name="Baer M.K."/>
            <person name="Mehl L."/>
            <person name="Hellmuth R."/>
            <person name="Marke G."/>
            <person name="Lipski A."/>
        </authorList>
    </citation>
    <scope>NUCLEOTIDE SEQUENCE [LARGE SCALE GENOMIC DNA]</scope>
    <source>
        <strain evidence="3 4">R4</strain>
    </source>
</reference>
<dbReference type="Pfam" id="PF09423">
    <property type="entry name" value="PhoD"/>
    <property type="match status" value="1"/>
</dbReference>
<dbReference type="InterPro" id="IPR006311">
    <property type="entry name" value="TAT_signal"/>
</dbReference>
<name>A0ABY8VEJ0_9CORY</name>
<dbReference type="Pfam" id="PF16655">
    <property type="entry name" value="PhoD_N"/>
    <property type="match status" value="1"/>
</dbReference>
<dbReference type="EMBL" id="CP126969">
    <property type="protein sequence ID" value="WIM67165.1"/>
    <property type="molecule type" value="Genomic_DNA"/>
</dbReference>
<evidence type="ECO:0000259" key="2">
    <source>
        <dbReference type="Pfam" id="PF16655"/>
    </source>
</evidence>
<evidence type="ECO:0000313" key="3">
    <source>
        <dbReference type="EMBL" id="WIM67165.1"/>
    </source>
</evidence>
<dbReference type="PANTHER" id="PTHR43606">
    <property type="entry name" value="PHOSPHATASE, PUTATIVE (AFU_ORTHOLOGUE AFUA_6G08710)-RELATED"/>
    <property type="match status" value="1"/>
</dbReference>
<dbReference type="InterPro" id="IPR038607">
    <property type="entry name" value="PhoD-like_sf"/>
</dbReference>
<proteinExistence type="predicted"/>
<accession>A0ABY8VEJ0</accession>
<dbReference type="Gene3D" id="3.60.21.70">
    <property type="entry name" value="PhoD-like phosphatase"/>
    <property type="match status" value="1"/>
</dbReference>